<keyword evidence="3" id="KW-1185">Reference proteome</keyword>
<dbReference type="Pfam" id="PF00293">
    <property type="entry name" value="NUDIX"/>
    <property type="match status" value="1"/>
</dbReference>
<organism evidence="2 3">
    <name type="scientific">Desulfurispira natronophila</name>
    <dbReference type="NCBI Taxonomy" id="682562"/>
    <lineage>
        <taxon>Bacteria</taxon>
        <taxon>Pseudomonadati</taxon>
        <taxon>Chrysiogenota</taxon>
        <taxon>Chrysiogenia</taxon>
        <taxon>Chrysiogenales</taxon>
        <taxon>Chrysiogenaceae</taxon>
        <taxon>Desulfurispira</taxon>
    </lineage>
</organism>
<dbReference type="AlphaFoldDB" id="A0A7W7Y2Q2"/>
<dbReference type="RefSeq" id="WP_183728761.1">
    <property type="nucleotide sequence ID" value="NZ_JACHID010000001.1"/>
</dbReference>
<dbReference type="PANTHER" id="PTHR43736">
    <property type="entry name" value="ADP-RIBOSE PYROPHOSPHATASE"/>
    <property type="match status" value="1"/>
</dbReference>
<proteinExistence type="predicted"/>
<dbReference type="CDD" id="cd04673">
    <property type="entry name" value="NUDIX_ADPRase"/>
    <property type="match status" value="1"/>
</dbReference>
<protein>
    <submittedName>
        <fullName evidence="2">ADP-ribose pyrophosphatase YjhB (NUDIX family)</fullName>
    </submittedName>
</protein>
<dbReference type="InterPro" id="IPR000086">
    <property type="entry name" value="NUDIX_hydrolase_dom"/>
</dbReference>
<evidence type="ECO:0000313" key="2">
    <source>
        <dbReference type="EMBL" id="MBB5020983.1"/>
    </source>
</evidence>
<evidence type="ECO:0000259" key="1">
    <source>
        <dbReference type="PROSITE" id="PS51462"/>
    </source>
</evidence>
<dbReference type="Proteomes" id="UP000528322">
    <property type="component" value="Unassembled WGS sequence"/>
</dbReference>
<dbReference type="EMBL" id="JACHID010000001">
    <property type="protein sequence ID" value="MBB5020983.1"/>
    <property type="molecule type" value="Genomic_DNA"/>
</dbReference>
<evidence type="ECO:0000313" key="3">
    <source>
        <dbReference type="Proteomes" id="UP000528322"/>
    </source>
</evidence>
<comment type="caution">
    <text evidence="2">The sequence shown here is derived from an EMBL/GenBank/DDBJ whole genome shotgun (WGS) entry which is preliminary data.</text>
</comment>
<reference evidence="2 3" key="1">
    <citation type="submission" date="2020-08" db="EMBL/GenBank/DDBJ databases">
        <title>Genomic Encyclopedia of Type Strains, Phase IV (KMG-IV): sequencing the most valuable type-strain genomes for metagenomic binning, comparative biology and taxonomic classification.</title>
        <authorList>
            <person name="Goeker M."/>
        </authorList>
    </citation>
    <scope>NUCLEOTIDE SEQUENCE [LARGE SCALE GENOMIC DNA]</scope>
    <source>
        <strain evidence="2 3">DSM 22071</strain>
    </source>
</reference>
<dbReference type="InterPro" id="IPR015797">
    <property type="entry name" value="NUDIX_hydrolase-like_dom_sf"/>
</dbReference>
<accession>A0A7W7Y2Q2</accession>
<feature type="domain" description="Nudix hydrolase" evidence="1">
    <location>
        <begin position="8"/>
        <end position="139"/>
    </location>
</feature>
<dbReference type="PROSITE" id="PS51462">
    <property type="entry name" value="NUDIX"/>
    <property type="match status" value="1"/>
</dbReference>
<dbReference type="SUPFAM" id="SSF55811">
    <property type="entry name" value="Nudix"/>
    <property type="match status" value="1"/>
</dbReference>
<gene>
    <name evidence="2" type="ORF">HNR37_000286</name>
</gene>
<dbReference type="Gene3D" id="3.90.79.10">
    <property type="entry name" value="Nucleoside Triphosphate Pyrophosphohydrolase"/>
    <property type="match status" value="1"/>
</dbReference>
<name>A0A7W7Y2Q2_9BACT</name>
<dbReference type="PANTHER" id="PTHR43736:SF1">
    <property type="entry name" value="DIHYDRONEOPTERIN TRIPHOSPHATE DIPHOSPHATASE"/>
    <property type="match status" value="1"/>
</dbReference>
<sequence>MRGVDYLYPIPGVAAVIMHKDQMCLVQRGQEPAAGSWTFPGGKLELGESIVDGLCREIREECQIEIRLVDANPLCIVEKIDIDHPVYPHHYIIFDYLCEYQSGTLRASSDVMDARWVGYDEVKKYTDNKKTLEVAELAWQRWVSMGF</sequence>